<comment type="caution">
    <text evidence="4">The sequence shown here is derived from an EMBL/GenBank/DDBJ whole genome shotgun (WGS) entry which is preliminary data.</text>
</comment>
<evidence type="ECO:0000313" key="5">
    <source>
        <dbReference type="Proteomes" id="UP000183529"/>
    </source>
</evidence>
<reference evidence="4 5" key="1">
    <citation type="submission" date="2016-10" db="EMBL/GenBank/DDBJ databases">
        <authorList>
            <person name="Varghese N."/>
            <person name="Submissions S."/>
        </authorList>
    </citation>
    <scope>NUCLEOTIDE SEQUENCE [LARGE SCALE GENOMIC DNA]</scope>
    <source>
        <strain evidence="4 5">LMG 22274</strain>
    </source>
</reference>
<dbReference type="Pfam" id="PF13488">
    <property type="entry name" value="Gly-zipper_Omp"/>
    <property type="match status" value="1"/>
</dbReference>
<evidence type="ECO:0000256" key="2">
    <source>
        <dbReference type="SAM" id="MobiDB-lite"/>
    </source>
</evidence>
<evidence type="ECO:0000259" key="3">
    <source>
        <dbReference type="PROSITE" id="PS51123"/>
    </source>
</evidence>
<dbReference type="AlphaFoldDB" id="A0AAQ1GMG2"/>
<dbReference type="PANTHER" id="PTHR30329">
    <property type="entry name" value="STATOR ELEMENT OF FLAGELLAR MOTOR COMPLEX"/>
    <property type="match status" value="1"/>
</dbReference>
<evidence type="ECO:0000313" key="4">
    <source>
        <dbReference type="EMBL" id="SEK12891.1"/>
    </source>
</evidence>
<feature type="region of interest" description="Disordered" evidence="2">
    <location>
        <begin position="328"/>
        <end position="398"/>
    </location>
</feature>
<dbReference type="PROSITE" id="PS51123">
    <property type="entry name" value="OMPA_2"/>
    <property type="match status" value="1"/>
</dbReference>
<dbReference type="InterPro" id="IPR039567">
    <property type="entry name" value="Gly-zipper"/>
</dbReference>
<dbReference type="RefSeq" id="WP_080180123.1">
    <property type="nucleotide sequence ID" value="NZ_CADFGN010000015.1"/>
</dbReference>
<dbReference type="InterPro" id="IPR050330">
    <property type="entry name" value="Bact_OuterMem_StrucFunc"/>
</dbReference>
<feature type="compositionally biased region" description="Polar residues" evidence="2">
    <location>
        <begin position="369"/>
        <end position="380"/>
    </location>
</feature>
<organism evidence="4 5">
    <name type="scientific">Paraburkholderia tropica</name>
    <dbReference type="NCBI Taxonomy" id="92647"/>
    <lineage>
        <taxon>Bacteria</taxon>
        <taxon>Pseudomonadati</taxon>
        <taxon>Pseudomonadota</taxon>
        <taxon>Betaproteobacteria</taxon>
        <taxon>Burkholderiales</taxon>
        <taxon>Burkholderiaceae</taxon>
        <taxon>Paraburkholderia</taxon>
    </lineage>
</organism>
<dbReference type="Pfam" id="PF00691">
    <property type="entry name" value="OmpA"/>
    <property type="match status" value="1"/>
</dbReference>
<evidence type="ECO:0000256" key="1">
    <source>
        <dbReference type="PROSITE-ProRule" id="PRU00473"/>
    </source>
</evidence>
<dbReference type="InterPro" id="IPR006665">
    <property type="entry name" value="OmpA-like"/>
</dbReference>
<keyword evidence="1" id="KW-0472">Membrane</keyword>
<dbReference type="InterPro" id="IPR036737">
    <property type="entry name" value="OmpA-like_sf"/>
</dbReference>
<feature type="compositionally biased region" description="Polar residues" evidence="2">
    <location>
        <begin position="328"/>
        <end position="349"/>
    </location>
</feature>
<dbReference type="Proteomes" id="UP000183529">
    <property type="component" value="Unassembled WGS sequence"/>
</dbReference>
<gene>
    <name evidence="4" type="ORF">SAMN05216550_1238</name>
</gene>
<proteinExistence type="predicted"/>
<feature type="domain" description="OmpA-like" evidence="3">
    <location>
        <begin position="132"/>
        <end position="281"/>
    </location>
</feature>
<dbReference type="PANTHER" id="PTHR30329:SF21">
    <property type="entry name" value="LIPOPROTEIN YIAD-RELATED"/>
    <property type="match status" value="1"/>
</dbReference>
<dbReference type="SUPFAM" id="SSF103088">
    <property type="entry name" value="OmpA-like"/>
    <property type="match status" value="1"/>
</dbReference>
<protein>
    <submittedName>
        <fullName evidence="4">Glycine zipper</fullName>
    </submittedName>
</protein>
<dbReference type="EMBL" id="FNZM01000023">
    <property type="protein sequence ID" value="SEK12891.1"/>
    <property type="molecule type" value="Genomic_DNA"/>
</dbReference>
<dbReference type="PROSITE" id="PS51257">
    <property type="entry name" value="PROKAR_LIPOPROTEIN"/>
    <property type="match status" value="1"/>
</dbReference>
<dbReference type="Gene3D" id="3.30.1330.60">
    <property type="entry name" value="OmpA-like domain"/>
    <property type="match status" value="1"/>
</dbReference>
<dbReference type="CDD" id="cd07185">
    <property type="entry name" value="OmpA_C-like"/>
    <property type="match status" value="1"/>
</dbReference>
<sequence>MKRRILVGVSTTVIAGCAVNPQTGQPEFSPAVKTEFKSVFDNPDPCSNNDRNIAAIIGAGAGAVVGHYLGKNVAATVAGTGIGALVGMMIGHAMDERRCNLYHIAQQYQMKLASAPIKATTIDAANGQGDVVGLDVQMGGVDDEFLPGTATLTPRAKEYLGKVADQYNPKTFATSLDAQTRNAQNARQTAAAQSANQNAAAQRQLLIVGHSDERDNMSGPDLARLSEARAKAVAEVFRQHGVPAANIAYQGAGDSLPIAPNGTVQGRSDNNRVEVVDVPNLDALKAYASNRSANPANFAVARQADPGASGQDDWRTSDLAPAGASLTTPALLASNTPTTPALLASNTPTTPQPAAAIHKVTRKKAVRAETTSADTTSNSAKGDVPGAPGAQAVASTSAHPANPVGAAGGLGFAGKPLPAAGYQVNLGASRDKSSMFSFITDAHADTPVIIGSCLQDRPHASTLIRSLATNQPLKVEDSMPGLYGQPWFGSQGDAAVALLRVYVPSDAAAPVPPVTAEIYRREGSGYAAAPIARFRDAPVNVYRGADATLYRVFLQGSAQCVDLRVPTKSASGSGLVVYPWNDAEYKAVVNFSSKG</sequence>
<accession>A0AAQ1GMG2</accession>
<name>A0AAQ1GMG2_9BURK</name>
<dbReference type="GO" id="GO:0016020">
    <property type="term" value="C:membrane"/>
    <property type="evidence" value="ECO:0007669"/>
    <property type="project" value="UniProtKB-UniRule"/>
</dbReference>